<feature type="signal peptide" evidence="1">
    <location>
        <begin position="1"/>
        <end position="27"/>
    </location>
</feature>
<keyword evidence="1" id="KW-0732">Signal</keyword>
<evidence type="ECO:0000313" key="2">
    <source>
        <dbReference type="EMBL" id="MFI6501010.1"/>
    </source>
</evidence>
<reference evidence="2 3" key="1">
    <citation type="submission" date="2024-10" db="EMBL/GenBank/DDBJ databases">
        <title>The Natural Products Discovery Center: Release of the First 8490 Sequenced Strains for Exploring Actinobacteria Biosynthetic Diversity.</title>
        <authorList>
            <person name="Kalkreuter E."/>
            <person name="Kautsar S.A."/>
            <person name="Yang D."/>
            <person name="Bader C.D."/>
            <person name="Teijaro C.N."/>
            <person name="Fluegel L."/>
            <person name="Davis C.M."/>
            <person name="Simpson J.R."/>
            <person name="Lauterbach L."/>
            <person name="Steele A.D."/>
            <person name="Gui C."/>
            <person name="Meng S."/>
            <person name="Li G."/>
            <person name="Viehrig K."/>
            <person name="Ye F."/>
            <person name="Su P."/>
            <person name="Kiefer A.F."/>
            <person name="Nichols A."/>
            <person name="Cepeda A.J."/>
            <person name="Yan W."/>
            <person name="Fan B."/>
            <person name="Jiang Y."/>
            <person name="Adhikari A."/>
            <person name="Zheng C.-J."/>
            <person name="Schuster L."/>
            <person name="Cowan T.M."/>
            <person name="Smanski M.J."/>
            <person name="Chevrette M.G."/>
            <person name="De Carvalho L.P.S."/>
            <person name="Shen B."/>
        </authorList>
    </citation>
    <scope>NUCLEOTIDE SEQUENCE [LARGE SCALE GENOMIC DNA]</scope>
    <source>
        <strain evidence="2 3">NPDC050545</strain>
    </source>
</reference>
<accession>A0ABW7YYL0</accession>
<feature type="chain" id="PRO_5046520497" evidence="1">
    <location>
        <begin position="28"/>
        <end position="135"/>
    </location>
</feature>
<dbReference type="RefSeq" id="WP_397085266.1">
    <property type="nucleotide sequence ID" value="NZ_JBITGY010000007.1"/>
</dbReference>
<evidence type="ECO:0000313" key="3">
    <source>
        <dbReference type="Proteomes" id="UP001612741"/>
    </source>
</evidence>
<name>A0ABW7YYL0_9ACTN</name>
<gene>
    <name evidence="2" type="ORF">ACIBG2_26785</name>
</gene>
<comment type="caution">
    <text evidence="2">The sequence shown here is derived from an EMBL/GenBank/DDBJ whole genome shotgun (WGS) entry which is preliminary data.</text>
</comment>
<sequence length="135" mass="14372">MRPRTSPAAVVAGAALASTAFTAPASADPDRAFLVIGNVTDVTCFVRVKGHAHVGATQPKNITDVRLFSSDVKELLREGPFSTVETGDYTTLFRPACARLNPQDGPDDIHAIVTVFDPSTGRPFKIISNTVTVDF</sequence>
<dbReference type="Proteomes" id="UP001612741">
    <property type="component" value="Unassembled WGS sequence"/>
</dbReference>
<evidence type="ECO:0000256" key="1">
    <source>
        <dbReference type="SAM" id="SignalP"/>
    </source>
</evidence>
<dbReference type="EMBL" id="JBITGY010000007">
    <property type="protein sequence ID" value="MFI6501010.1"/>
    <property type="molecule type" value="Genomic_DNA"/>
</dbReference>
<keyword evidence="3" id="KW-1185">Reference proteome</keyword>
<proteinExistence type="predicted"/>
<organism evidence="2 3">
    <name type="scientific">Nonomuraea typhae</name>
    <dbReference type="NCBI Taxonomy" id="2603600"/>
    <lineage>
        <taxon>Bacteria</taxon>
        <taxon>Bacillati</taxon>
        <taxon>Actinomycetota</taxon>
        <taxon>Actinomycetes</taxon>
        <taxon>Streptosporangiales</taxon>
        <taxon>Streptosporangiaceae</taxon>
        <taxon>Nonomuraea</taxon>
    </lineage>
</organism>
<protein>
    <submittedName>
        <fullName evidence="2">Uncharacterized protein</fullName>
    </submittedName>
</protein>